<dbReference type="PANTHER" id="PTHR10963">
    <property type="entry name" value="GLYCOSYL HYDROLASE-RELATED"/>
    <property type="match status" value="1"/>
</dbReference>
<sequence>MHKSILITPLLMAITGSLNAEVIRPTGFQGGQVRWQEQGNRTDDFESGSLNPSKWQNAPASLNVGAWTFAQPNAYVNNGRLIIETTQETHTRSFQDSCWDGVAGGSSQTVQRKLFYKSGAVRSSVEGVYGFYEAKIKGVDIFPGLSPAFWLYSDGHPFPDRNEPGQYVDYSEIDIVELQQADWRSPTDFDDQFDMDHNLHARVEENGQIVWKRPKPNPEAQLLHYRAPFDPGLDFHTYAVENRPDKITWYVDGVEVGSKPNKWWHRPMHLIFSQGLRRHLIKYNSACQRADPNPDNVISQGFPEKARMQIEYVKTWKALPSVWIENPSQYQSTNYPTGGNLQVKVSYHGGSDDYVDSGNYNGITLNLIEKNASGLVRVVKSVNDPTTTNDDKKYAGDTTLNIGLSGVTPTAQLPNGHYYALAPVFKSSNGSTVYAQSAVANINITGSNNGGGNVAVTGVSLAPSSLSVEVNATKQLTPTVSPYNATNPSVYYYSDDSSIASVSDSGVVTGKKAGQTLVTVTTNDGTYTDSSTITVTAGSGSGGDNGGDNGGDTGSCDGSWVAVSSVSLSAPKTTLSPGETVTLSPTVLPACASNKNVTYSTSNKNAAIVNSSGVVTAKKAGTAVITVKTKNLGKTDTITITVK</sequence>
<keyword evidence="2" id="KW-0732">Signal</keyword>
<dbReference type="RefSeq" id="WP_087507015.1">
    <property type="nucleotide sequence ID" value="NZ_BMDX01000019.1"/>
</dbReference>
<evidence type="ECO:0000256" key="2">
    <source>
        <dbReference type="SAM" id="SignalP"/>
    </source>
</evidence>
<keyword evidence="5" id="KW-1185">Reference proteome</keyword>
<dbReference type="GO" id="GO:0005975">
    <property type="term" value="P:carbohydrate metabolic process"/>
    <property type="evidence" value="ECO:0007669"/>
    <property type="project" value="InterPro"/>
</dbReference>
<dbReference type="GO" id="GO:0004553">
    <property type="term" value="F:hydrolase activity, hydrolyzing O-glycosyl compounds"/>
    <property type="evidence" value="ECO:0007669"/>
    <property type="project" value="InterPro"/>
</dbReference>
<dbReference type="Pfam" id="PF00722">
    <property type="entry name" value="Glyco_hydro_16"/>
    <property type="match status" value="1"/>
</dbReference>
<dbReference type="AlphaFoldDB" id="A0A8J2U8V8"/>
<evidence type="ECO:0000256" key="1">
    <source>
        <dbReference type="ARBA" id="ARBA00006865"/>
    </source>
</evidence>
<dbReference type="Gene3D" id="2.60.40.1080">
    <property type="match status" value="2"/>
</dbReference>
<accession>A0A8J2U8V8</accession>
<protein>
    <recommendedName>
        <fullName evidence="3">GH16 domain-containing protein</fullName>
    </recommendedName>
</protein>
<dbReference type="PROSITE" id="PS51762">
    <property type="entry name" value="GH16_2"/>
    <property type="match status" value="1"/>
</dbReference>
<comment type="caution">
    <text evidence="4">The sequence shown here is derived from an EMBL/GenBank/DDBJ whole genome shotgun (WGS) entry which is preliminary data.</text>
</comment>
<dbReference type="Gene3D" id="2.60.120.200">
    <property type="match status" value="1"/>
</dbReference>
<dbReference type="InterPro" id="IPR000757">
    <property type="entry name" value="Beta-glucanase-like"/>
</dbReference>
<dbReference type="Pfam" id="PF02368">
    <property type="entry name" value="Big_2"/>
    <property type="match status" value="2"/>
</dbReference>
<dbReference type="SMART" id="SM00635">
    <property type="entry name" value="BID_2"/>
    <property type="match status" value="2"/>
</dbReference>
<dbReference type="InterPro" id="IPR008964">
    <property type="entry name" value="Invasin/intimin_cell_adhesion"/>
</dbReference>
<dbReference type="EMBL" id="BMDX01000019">
    <property type="protein sequence ID" value="GGA86207.1"/>
    <property type="molecule type" value="Genomic_DNA"/>
</dbReference>
<dbReference type="InterPro" id="IPR050546">
    <property type="entry name" value="Glycosyl_Hydrlase_16"/>
</dbReference>
<dbReference type="SUPFAM" id="SSF49899">
    <property type="entry name" value="Concanavalin A-like lectins/glucanases"/>
    <property type="match status" value="1"/>
</dbReference>
<dbReference type="OrthoDB" id="9809583at2"/>
<dbReference type="SUPFAM" id="SSF49373">
    <property type="entry name" value="Invasin/intimin cell-adhesion fragments"/>
    <property type="match status" value="2"/>
</dbReference>
<dbReference type="PANTHER" id="PTHR10963:SF55">
    <property type="entry name" value="GLYCOSIDE HYDROLASE FAMILY 16 PROTEIN"/>
    <property type="match status" value="1"/>
</dbReference>
<feature type="domain" description="GH16" evidence="3">
    <location>
        <begin position="33"/>
        <end position="321"/>
    </location>
</feature>
<evidence type="ECO:0000313" key="4">
    <source>
        <dbReference type="EMBL" id="GGA86207.1"/>
    </source>
</evidence>
<dbReference type="Proteomes" id="UP000619743">
    <property type="component" value="Unassembled WGS sequence"/>
</dbReference>
<reference evidence="5" key="1">
    <citation type="journal article" date="2019" name="Int. J. Syst. Evol. Microbiol.">
        <title>The Global Catalogue of Microorganisms (GCM) 10K type strain sequencing project: providing services to taxonomists for standard genome sequencing and annotation.</title>
        <authorList>
            <consortium name="The Broad Institute Genomics Platform"/>
            <consortium name="The Broad Institute Genome Sequencing Center for Infectious Disease"/>
            <person name="Wu L."/>
            <person name="Ma J."/>
        </authorList>
    </citation>
    <scope>NUCLEOTIDE SEQUENCE [LARGE SCALE GENOMIC DNA]</scope>
    <source>
        <strain evidence="5">CGMCC 1.10130</strain>
    </source>
</reference>
<name>A0A8J2U8V8_9GAMM</name>
<gene>
    <name evidence="4" type="ORF">GCM10011369_30330</name>
</gene>
<feature type="chain" id="PRO_5035205739" description="GH16 domain-containing protein" evidence="2">
    <location>
        <begin position="21"/>
        <end position="643"/>
    </location>
</feature>
<dbReference type="InterPro" id="IPR003343">
    <property type="entry name" value="Big_2"/>
</dbReference>
<feature type="signal peptide" evidence="2">
    <location>
        <begin position="1"/>
        <end position="20"/>
    </location>
</feature>
<comment type="similarity">
    <text evidence="1">Belongs to the glycosyl hydrolase 16 family.</text>
</comment>
<evidence type="ECO:0000313" key="5">
    <source>
        <dbReference type="Proteomes" id="UP000619743"/>
    </source>
</evidence>
<proteinExistence type="inferred from homology"/>
<evidence type="ECO:0000259" key="3">
    <source>
        <dbReference type="PROSITE" id="PS51762"/>
    </source>
</evidence>
<dbReference type="InterPro" id="IPR013320">
    <property type="entry name" value="ConA-like_dom_sf"/>
</dbReference>
<organism evidence="4 5">
    <name type="scientific">Neiella marina</name>
    <dbReference type="NCBI Taxonomy" id="508461"/>
    <lineage>
        <taxon>Bacteria</taxon>
        <taxon>Pseudomonadati</taxon>
        <taxon>Pseudomonadota</taxon>
        <taxon>Gammaproteobacteria</taxon>
        <taxon>Alteromonadales</taxon>
        <taxon>Echinimonadaceae</taxon>
        <taxon>Neiella</taxon>
    </lineage>
</organism>